<evidence type="ECO:0000313" key="3">
    <source>
        <dbReference type="Proteomes" id="UP001054846"/>
    </source>
</evidence>
<feature type="region of interest" description="Disordered" evidence="1">
    <location>
        <begin position="134"/>
        <end position="182"/>
    </location>
</feature>
<dbReference type="RefSeq" id="WP_230840840.1">
    <property type="nucleotide sequence ID" value="NZ_CP063845.1"/>
</dbReference>
<protein>
    <submittedName>
        <fullName evidence="2">Uncharacterized protein</fullName>
    </submittedName>
</protein>
<dbReference type="EMBL" id="CP063845">
    <property type="protein sequence ID" value="UFP93786.1"/>
    <property type="molecule type" value="Genomic_DNA"/>
</dbReference>
<feature type="region of interest" description="Disordered" evidence="1">
    <location>
        <begin position="1"/>
        <end position="53"/>
    </location>
</feature>
<evidence type="ECO:0000313" key="2">
    <source>
        <dbReference type="EMBL" id="UFP93786.1"/>
    </source>
</evidence>
<feature type="compositionally biased region" description="Basic and acidic residues" evidence="1">
    <location>
        <begin position="1"/>
        <end position="23"/>
    </location>
</feature>
<accession>A0ABY3PJF5</accession>
<reference evidence="2 3" key="1">
    <citation type="journal article" date="2021" name="Genome Biol. Evol.">
        <title>Complete Genome Sequencing of a Novel Gloeobacter Species from a Waterfall Cave in Mexico.</title>
        <authorList>
            <person name="Saw J.H."/>
            <person name="Cardona T."/>
            <person name="Montejano G."/>
        </authorList>
    </citation>
    <scope>NUCLEOTIDE SEQUENCE [LARGE SCALE GENOMIC DNA]</scope>
    <source>
        <strain evidence="2">MG652769</strain>
    </source>
</reference>
<organism evidence="2 3">
    <name type="scientific">Gloeobacter morelensis MG652769</name>
    <dbReference type="NCBI Taxonomy" id="2781736"/>
    <lineage>
        <taxon>Bacteria</taxon>
        <taxon>Bacillati</taxon>
        <taxon>Cyanobacteriota</taxon>
        <taxon>Cyanophyceae</taxon>
        <taxon>Gloeobacterales</taxon>
        <taxon>Gloeobacteraceae</taxon>
        <taxon>Gloeobacter</taxon>
        <taxon>Gloeobacter morelensis</taxon>
    </lineage>
</organism>
<name>A0ABY3PJF5_9CYAN</name>
<proteinExistence type="predicted"/>
<gene>
    <name evidence="2" type="ORF">ISF26_18700</name>
</gene>
<evidence type="ECO:0000256" key="1">
    <source>
        <dbReference type="SAM" id="MobiDB-lite"/>
    </source>
</evidence>
<sequence length="182" mass="20187">MTRKRLSDLLRTEQQKNHTHADEPLCEETAVEEATTPTKAQEPQRTTRRSATKADLEVTIAELKVQLSEAQQASAAYQQASAQARVRIEELERQLAAAHRTPADSLHQLQAKLDAVQQEALQLAQANSRLLEEIKSLKQEPSPTKPTAAIRPVVPKPLPASRPRLSVPTAEPTDAQIPDWML</sequence>
<keyword evidence="3" id="KW-1185">Reference proteome</keyword>
<dbReference type="Proteomes" id="UP001054846">
    <property type="component" value="Chromosome"/>
</dbReference>